<evidence type="ECO:0000313" key="5">
    <source>
        <dbReference type="EMBL" id="SOY32171.1"/>
    </source>
</evidence>
<dbReference type="Pfam" id="PF26613">
    <property type="entry name" value="DUF8193"/>
    <property type="match status" value="1"/>
</dbReference>
<feature type="domain" description="DUF8194" evidence="3">
    <location>
        <begin position="260"/>
        <end position="349"/>
    </location>
</feature>
<dbReference type="RefSeq" id="WP_103242135.1">
    <property type="nucleotide sequence ID" value="NZ_JANJZD010000046.1"/>
</dbReference>
<name>A0A2K4ZNX3_9FIRM</name>
<evidence type="ECO:0000313" key="6">
    <source>
        <dbReference type="Proteomes" id="UP000236311"/>
    </source>
</evidence>
<organism evidence="5 6">
    <name type="scientific">Acetatifactor muris</name>
    <dbReference type="NCBI Taxonomy" id="879566"/>
    <lineage>
        <taxon>Bacteria</taxon>
        <taxon>Bacillati</taxon>
        <taxon>Bacillota</taxon>
        <taxon>Clostridia</taxon>
        <taxon>Lachnospirales</taxon>
        <taxon>Lachnospiraceae</taxon>
        <taxon>Acetatifactor</taxon>
    </lineage>
</organism>
<dbReference type="InterPro" id="IPR058506">
    <property type="entry name" value="DUF8193"/>
</dbReference>
<keyword evidence="1" id="KW-0732">Signal</keyword>
<proteinExistence type="predicted"/>
<feature type="domain" description="DUF8193" evidence="2">
    <location>
        <begin position="26"/>
        <end position="246"/>
    </location>
</feature>
<keyword evidence="6" id="KW-1185">Reference proteome</keyword>
<dbReference type="InterPro" id="IPR058508">
    <property type="entry name" value="DUF8195"/>
</dbReference>
<evidence type="ECO:0000259" key="3">
    <source>
        <dbReference type="Pfam" id="PF26614"/>
    </source>
</evidence>
<dbReference type="InterPro" id="IPR058507">
    <property type="entry name" value="DUF8194"/>
</dbReference>
<feature type="signal peptide" evidence="1">
    <location>
        <begin position="1"/>
        <end position="24"/>
    </location>
</feature>
<protein>
    <submittedName>
        <fullName evidence="5">Uncharacterized protein</fullName>
    </submittedName>
</protein>
<evidence type="ECO:0000259" key="4">
    <source>
        <dbReference type="Pfam" id="PF26615"/>
    </source>
</evidence>
<feature type="domain" description="DUF8195" evidence="4">
    <location>
        <begin position="354"/>
        <end position="560"/>
    </location>
</feature>
<dbReference type="Pfam" id="PF26614">
    <property type="entry name" value="DUF8194"/>
    <property type="match status" value="1"/>
</dbReference>
<dbReference type="Pfam" id="PF26615">
    <property type="entry name" value="DUF8195"/>
    <property type="match status" value="1"/>
</dbReference>
<dbReference type="Proteomes" id="UP000236311">
    <property type="component" value="Unassembled WGS sequence"/>
</dbReference>
<reference evidence="5 6" key="1">
    <citation type="submission" date="2018-01" db="EMBL/GenBank/DDBJ databases">
        <authorList>
            <person name="Gaut B.S."/>
            <person name="Morton B.R."/>
            <person name="Clegg M.T."/>
            <person name="Duvall M.R."/>
        </authorList>
    </citation>
    <scope>NUCLEOTIDE SEQUENCE [LARGE SCALE GENOMIC DNA]</scope>
    <source>
        <strain evidence="5">GP69</strain>
    </source>
</reference>
<evidence type="ECO:0000259" key="2">
    <source>
        <dbReference type="Pfam" id="PF26613"/>
    </source>
</evidence>
<gene>
    <name evidence="5" type="ORF">AMURIS_04929</name>
</gene>
<dbReference type="EMBL" id="OFSM01000041">
    <property type="protein sequence ID" value="SOY32171.1"/>
    <property type="molecule type" value="Genomic_DNA"/>
</dbReference>
<dbReference type="OrthoDB" id="9768560at2"/>
<evidence type="ECO:0000256" key="1">
    <source>
        <dbReference type="SAM" id="SignalP"/>
    </source>
</evidence>
<feature type="chain" id="PRO_5014366080" evidence="1">
    <location>
        <begin position="25"/>
        <end position="565"/>
    </location>
</feature>
<sequence>MKRFYALLCAAALLLCLCPAKAFASGQGNLDGGGGNMNQGTSTNFWSPGNDGVRVTVVDAQSGSAVSTPVDFSNRSQSSTMLHFGKVNKIQYRDGASLSLQSGVPYNCLQPAYSMPAIINSNSRPASIEAIKRYFCSEYACMMVADATGVSYENMLAGQYKILLEPIAYVTFNGTKYAFTATEAALYDQLSGGSLRSKLPSVAFQNLPLALFLEYSDLGFPAWTGGRRGIQSNGDIISSLGVGIVWFEETEEPGGEIEAPDVEYRVDTDVITAIRLRTGGRLTPDNPATVTFHIMGRSYTVRNIVIPANDSQLVWVKWHTPSTPQTITITVSLSRGFTAQDTFVAKIVDLNEKIPPDPLATDVNPGYSVPALPSNPQKLSANWGVWSCYWVPDWQWCSHGEDDGHWVDRGDWEYDYTSYSASLSGTMTLMPDDIVPTANGKDMKSGYGVKTEVRAVLSTNSPDGHHSNPQTVFSVFPEFQYKTYLRLLQRVSSGRSARFTFQPNEFSTYGRTVHFTPVWFPDSTSYVVYTQVWDAWTPDGMLSVNLDDYITIHQSVFDDWYTNRE</sequence>
<dbReference type="AlphaFoldDB" id="A0A2K4ZNX3"/>
<accession>A0A2K4ZNX3</accession>